<dbReference type="RefSeq" id="WP_012857095.1">
    <property type="nucleotide sequence ID" value="NC_013512.1"/>
</dbReference>
<accession>D1B2M4</accession>
<dbReference type="Pfam" id="PF04186">
    <property type="entry name" value="FxsA"/>
    <property type="match status" value="1"/>
</dbReference>
<keyword evidence="1" id="KW-0472">Membrane</keyword>
<dbReference type="GO" id="GO:0016020">
    <property type="term" value="C:membrane"/>
    <property type="evidence" value="ECO:0007669"/>
    <property type="project" value="InterPro"/>
</dbReference>
<dbReference type="NCBIfam" id="NF008528">
    <property type="entry name" value="PRK11463.1-2"/>
    <property type="match status" value="1"/>
</dbReference>
<name>D1B2M4_SULD5</name>
<gene>
    <name evidence="2" type="ordered locus">Sdel_1324</name>
</gene>
<reference evidence="3" key="1">
    <citation type="submission" date="2009-11" db="EMBL/GenBank/DDBJ databases">
        <title>The complete genome of Sulfurospirillum deleyianum DSM 6946.</title>
        <authorList>
            <consortium name="US DOE Joint Genome Institute (JGI-PGF)"/>
            <person name="Lucas S."/>
            <person name="Copeland A."/>
            <person name="Lapidus A."/>
            <person name="Glavina del Rio T."/>
            <person name="Dalin E."/>
            <person name="Tice H."/>
            <person name="Bruce D."/>
            <person name="Goodwin L."/>
            <person name="Pitluck S."/>
            <person name="Kyrpides N."/>
            <person name="Mavromatis K."/>
            <person name="Ivanova N."/>
            <person name="Ovchinnikova G."/>
            <person name="Munk A.C."/>
            <person name="Lu M."/>
            <person name="Brettin T."/>
            <person name="Detter J.C."/>
            <person name="Han C."/>
            <person name="Tapia R."/>
            <person name="Larimer F."/>
            <person name="Land M."/>
            <person name="Hauser L."/>
            <person name="Markowitz V."/>
            <person name="Cheng J.F."/>
            <person name="Hugenholtz P."/>
            <person name="Woyke T."/>
            <person name="Wu D."/>
            <person name="Aumann P."/>
            <person name="Schneider S."/>
            <person name="Lang E."/>
            <person name="Spring S."/>
            <person name="Klenk H.P."/>
            <person name="Eisen J.A."/>
        </authorList>
    </citation>
    <scope>NUCLEOTIDE SEQUENCE [LARGE SCALE GENOMIC DNA]</scope>
    <source>
        <strain evidence="3">ATCC 51133 / DSM 6946 / 5175</strain>
    </source>
</reference>
<keyword evidence="1" id="KW-0812">Transmembrane</keyword>
<feature type="transmembrane region" description="Helical" evidence="1">
    <location>
        <begin position="69"/>
        <end position="86"/>
    </location>
</feature>
<feature type="transmembrane region" description="Helical" evidence="1">
    <location>
        <begin position="5"/>
        <end position="25"/>
    </location>
</feature>
<dbReference type="HOGENOM" id="CLU_150712_0_0_7"/>
<dbReference type="EMBL" id="CP001816">
    <property type="protein sequence ID" value="ACZ12344.1"/>
    <property type="molecule type" value="Genomic_DNA"/>
</dbReference>
<dbReference type="PANTHER" id="PTHR35335:SF1">
    <property type="entry name" value="UPF0716 PROTEIN FXSA"/>
    <property type="match status" value="1"/>
</dbReference>
<sequence precursor="true">MKYFLIYLFIEVFVSVNISSAIGAFATFGEIVFSAIVGFVLLANMRLTLMQNMQALMQGEISVESFERLNLWSFVGALLLIIPGFFSDIVGLLLQFSAFATLIASKLLHVKKEPPHFRSKNPQLKEEEIIDVEVIDEHRSK</sequence>
<evidence type="ECO:0000313" key="3">
    <source>
        <dbReference type="Proteomes" id="UP000002222"/>
    </source>
</evidence>
<evidence type="ECO:0000256" key="1">
    <source>
        <dbReference type="SAM" id="Phobius"/>
    </source>
</evidence>
<dbReference type="PANTHER" id="PTHR35335">
    <property type="entry name" value="UPF0716 PROTEIN FXSA"/>
    <property type="match status" value="1"/>
</dbReference>
<reference evidence="2 3" key="2">
    <citation type="journal article" date="2010" name="Stand. Genomic Sci.">
        <title>Complete genome sequence of Sulfurospirillum deleyianum type strain (5175).</title>
        <authorList>
            <person name="Sikorski J."/>
            <person name="Lapidus A."/>
            <person name="Copeland A."/>
            <person name="Glavina Del Rio T."/>
            <person name="Nolan M."/>
            <person name="Lucas S."/>
            <person name="Chen F."/>
            <person name="Tice H."/>
            <person name="Cheng J.F."/>
            <person name="Saunders E."/>
            <person name="Bruce D."/>
            <person name="Goodwin L."/>
            <person name="Pitluck S."/>
            <person name="Ovchinnikova G."/>
            <person name="Pati A."/>
            <person name="Ivanova N."/>
            <person name="Mavromatis K."/>
            <person name="Chen A."/>
            <person name="Palaniappan K."/>
            <person name="Chain P."/>
            <person name="Land M."/>
            <person name="Hauser L."/>
            <person name="Chang Y.J."/>
            <person name="Jeffries C.D."/>
            <person name="Brettin T."/>
            <person name="Detter J.C."/>
            <person name="Han C."/>
            <person name="Rohde M."/>
            <person name="Lang E."/>
            <person name="Spring S."/>
            <person name="Goker M."/>
            <person name="Bristow J."/>
            <person name="Eisen J.A."/>
            <person name="Markowitz V."/>
            <person name="Hugenholtz P."/>
            <person name="Kyrpides N.C."/>
            <person name="Klenk H.P."/>
        </authorList>
    </citation>
    <scope>NUCLEOTIDE SEQUENCE [LARGE SCALE GENOMIC DNA]</scope>
    <source>
        <strain evidence="3">ATCC 51133 / DSM 6946 / 5175</strain>
    </source>
</reference>
<dbReference type="AlphaFoldDB" id="D1B2M4"/>
<dbReference type="STRING" id="525898.Sdel_1324"/>
<feature type="transmembrane region" description="Helical" evidence="1">
    <location>
        <begin position="31"/>
        <end position="49"/>
    </location>
</feature>
<keyword evidence="3" id="KW-1185">Reference proteome</keyword>
<evidence type="ECO:0000313" key="2">
    <source>
        <dbReference type="EMBL" id="ACZ12344.1"/>
    </source>
</evidence>
<protein>
    <submittedName>
        <fullName evidence="2">FxsA cytoplasmic membrane protein</fullName>
    </submittedName>
</protein>
<dbReference type="Proteomes" id="UP000002222">
    <property type="component" value="Chromosome"/>
</dbReference>
<dbReference type="KEGG" id="sdl:Sdel_1324"/>
<keyword evidence="1" id="KW-1133">Transmembrane helix</keyword>
<dbReference type="OrthoDB" id="5324937at2"/>
<dbReference type="InterPro" id="IPR007313">
    <property type="entry name" value="FxsA"/>
</dbReference>
<organism evidence="2 3">
    <name type="scientific">Sulfurospirillum deleyianum (strain ATCC 51133 / DSM 6946 / 5175)</name>
    <dbReference type="NCBI Taxonomy" id="525898"/>
    <lineage>
        <taxon>Bacteria</taxon>
        <taxon>Pseudomonadati</taxon>
        <taxon>Campylobacterota</taxon>
        <taxon>Epsilonproteobacteria</taxon>
        <taxon>Campylobacterales</taxon>
        <taxon>Sulfurospirillaceae</taxon>
        <taxon>Sulfurospirillum</taxon>
    </lineage>
</organism>
<dbReference type="eggNOG" id="COG3030">
    <property type="taxonomic scope" value="Bacteria"/>
</dbReference>
<proteinExistence type="predicted"/>